<keyword evidence="2" id="KW-0812">Transmembrane</keyword>
<comment type="caution">
    <text evidence="3">The sequence shown here is derived from an EMBL/GenBank/DDBJ whole genome shotgun (WGS) entry which is preliminary data.</text>
</comment>
<organism evidence="3 4">
    <name type="scientific">Streptococcus ovuberis</name>
    <dbReference type="NCBI Taxonomy" id="1936207"/>
    <lineage>
        <taxon>Bacteria</taxon>
        <taxon>Bacillati</taxon>
        <taxon>Bacillota</taxon>
        <taxon>Bacilli</taxon>
        <taxon>Lactobacillales</taxon>
        <taxon>Streptococcaceae</taxon>
        <taxon>Streptococcus</taxon>
    </lineage>
</organism>
<keyword evidence="1" id="KW-0175">Coiled coil</keyword>
<evidence type="ECO:0000256" key="2">
    <source>
        <dbReference type="SAM" id="Phobius"/>
    </source>
</evidence>
<reference evidence="3 4" key="1">
    <citation type="submission" date="2020-04" db="EMBL/GenBank/DDBJ databases">
        <title>MicrobeNet Type strains.</title>
        <authorList>
            <person name="Nicholson A.C."/>
        </authorList>
    </citation>
    <scope>NUCLEOTIDE SEQUENCE [LARGE SCALE GENOMIC DNA]</scope>
    <source>
        <strain evidence="3 4">CCUG 69612</strain>
    </source>
</reference>
<feature type="coiled-coil region" evidence="1">
    <location>
        <begin position="19"/>
        <end position="95"/>
    </location>
</feature>
<protein>
    <submittedName>
        <fullName evidence="3">Uncharacterized protein</fullName>
    </submittedName>
</protein>
<dbReference type="EMBL" id="JAAXPR010000026">
    <property type="protein sequence ID" value="NKZ21212.1"/>
    <property type="molecule type" value="Genomic_DNA"/>
</dbReference>
<accession>A0A7X6S1V7</accession>
<name>A0A7X6S1V7_9STRE</name>
<feature type="transmembrane region" description="Helical" evidence="2">
    <location>
        <begin position="98"/>
        <end position="115"/>
    </location>
</feature>
<evidence type="ECO:0000313" key="4">
    <source>
        <dbReference type="Proteomes" id="UP000522720"/>
    </source>
</evidence>
<dbReference type="Proteomes" id="UP000522720">
    <property type="component" value="Unassembled WGS sequence"/>
</dbReference>
<evidence type="ECO:0000313" key="3">
    <source>
        <dbReference type="EMBL" id="NKZ21212.1"/>
    </source>
</evidence>
<keyword evidence="2" id="KW-1133">Transmembrane helix</keyword>
<keyword evidence="2" id="KW-0472">Membrane</keyword>
<evidence type="ECO:0000256" key="1">
    <source>
        <dbReference type="SAM" id="Coils"/>
    </source>
</evidence>
<proteinExistence type="predicted"/>
<gene>
    <name evidence="3" type="ORF">HF992_10310</name>
</gene>
<keyword evidence="4" id="KW-1185">Reference proteome</keyword>
<sequence length="120" mass="14911">MNNNWIRDFERKQFEEQMVNESRRQNDLLNLQIANQERQRKKEEEKSYKDKIDHLRLALAQASDSRQQEQIQILLDEAQADYESYLERKRKSEKINRIISIILLFIMLPLFFWMFREIFW</sequence>
<dbReference type="AlphaFoldDB" id="A0A7X6S1V7"/>
<dbReference type="RefSeq" id="WP_168549943.1">
    <property type="nucleotide sequence ID" value="NZ_JAAXPR010000026.1"/>
</dbReference>